<evidence type="ECO:0000313" key="4">
    <source>
        <dbReference type="Proteomes" id="UP000076104"/>
    </source>
</evidence>
<dbReference type="GeneID" id="33060111"/>
<proteinExistence type="predicted"/>
<keyword evidence="2" id="KW-0472">Membrane</keyword>
<accession>A0ABM5ZYP9</accession>
<feature type="region of interest" description="Disordered" evidence="1">
    <location>
        <begin position="78"/>
        <end position="99"/>
    </location>
</feature>
<evidence type="ECO:0000256" key="1">
    <source>
        <dbReference type="SAM" id="MobiDB-lite"/>
    </source>
</evidence>
<dbReference type="RefSeq" id="WP_062844804.1">
    <property type="nucleotide sequence ID" value="NZ_CP014945.1"/>
</dbReference>
<organism evidence="3 4">
    <name type="scientific">Psychrobacter alimentarius</name>
    <dbReference type="NCBI Taxonomy" id="261164"/>
    <lineage>
        <taxon>Bacteria</taxon>
        <taxon>Pseudomonadati</taxon>
        <taxon>Pseudomonadota</taxon>
        <taxon>Gammaproteobacteria</taxon>
        <taxon>Moraxellales</taxon>
        <taxon>Moraxellaceae</taxon>
        <taxon>Psychrobacter</taxon>
    </lineage>
</organism>
<feature type="compositionally biased region" description="Basic and acidic residues" evidence="1">
    <location>
        <begin position="202"/>
        <end position="212"/>
    </location>
</feature>
<evidence type="ECO:0000313" key="3">
    <source>
        <dbReference type="EMBL" id="AMT97210.1"/>
    </source>
</evidence>
<feature type="compositionally biased region" description="Polar residues" evidence="1">
    <location>
        <begin position="217"/>
        <end position="229"/>
    </location>
</feature>
<sequence length="238" mass="26412">MIIFREKWLWALCLAILVHVGFFFIFYMNVNKEDSTQVSNSRVDTAKPSVTPNILDDLPPTIAKTYTAPVKNLNTVSSKDTTEIPSTTQKNPITSTQTDDISAAKTMTEDAVLTYTKSASTLKARAEKIKPPSPDTDEMSASIPSDNIEALESIKTRAGLLSIDVPTQQPTIKIDKDYLSAKSEVEDINSQLSAAINEVKNRNQQKIDETQRLRNGVVTSENQSANQVFEQERQDDSL</sequence>
<feature type="region of interest" description="Disordered" evidence="1">
    <location>
        <begin position="202"/>
        <end position="238"/>
    </location>
</feature>
<dbReference type="Proteomes" id="UP000076104">
    <property type="component" value="Chromosome"/>
</dbReference>
<keyword evidence="2" id="KW-1133">Transmembrane helix</keyword>
<protein>
    <submittedName>
        <fullName evidence="3">Uncharacterized protein</fullName>
    </submittedName>
</protein>
<name>A0ABM5ZYP9_9GAMM</name>
<keyword evidence="2" id="KW-0812">Transmembrane</keyword>
<dbReference type="EMBL" id="CP014945">
    <property type="protein sequence ID" value="AMT97210.1"/>
    <property type="molecule type" value="Genomic_DNA"/>
</dbReference>
<gene>
    <name evidence="3" type="ORF">A3K91_1609</name>
</gene>
<keyword evidence="4" id="KW-1185">Reference proteome</keyword>
<evidence type="ECO:0000256" key="2">
    <source>
        <dbReference type="SAM" id="Phobius"/>
    </source>
</evidence>
<feature type="transmembrane region" description="Helical" evidence="2">
    <location>
        <begin position="7"/>
        <end position="28"/>
    </location>
</feature>
<reference evidence="3 4" key="1">
    <citation type="submission" date="2016-03" db="EMBL/GenBank/DDBJ databases">
        <title>Genome sequencing of Psychrobacter alimentarius PAMC 27889.</title>
        <authorList>
            <person name="Lee J."/>
            <person name="Kim O.-S."/>
        </authorList>
    </citation>
    <scope>NUCLEOTIDE SEQUENCE [LARGE SCALE GENOMIC DNA]</scope>
    <source>
        <strain evidence="3 4">PAMC 27889</strain>
    </source>
</reference>